<dbReference type="Proteomes" id="UP000095286">
    <property type="component" value="Unplaced"/>
</dbReference>
<evidence type="ECO:0000313" key="2">
    <source>
        <dbReference type="WBParaSite" id="RSKR_0000871700.1"/>
    </source>
</evidence>
<reference evidence="2" key="1">
    <citation type="submission" date="2016-11" db="UniProtKB">
        <authorList>
            <consortium name="WormBaseParasite"/>
        </authorList>
    </citation>
    <scope>IDENTIFICATION</scope>
    <source>
        <strain evidence="2">KR3021</strain>
    </source>
</reference>
<evidence type="ECO:0000313" key="1">
    <source>
        <dbReference type="Proteomes" id="UP000095286"/>
    </source>
</evidence>
<dbReference type="WBParaSite" id="RSKR_0000871700.1">
    <property type="protein sequence ID" value="RSKR_0000871700.1"/>
    <property type="gene ID" value="RSKR_0000871700"/>
</dbReference>
<proteinExistence type="predicted"/>
<sequence>MNLILSIIFLTFLATQHTHGDVFDKLTSQGRHLLDQANIPGTLIRQCSCVEQEECFEIMKSQVHSCIAPCWKGFNKVTDRPDDLKKCFDSKNDMLVSLLDCFEDNIHSCDDSHAQSIMIPKKNISEVFRLGVLKVESSKKGSINLIAPIQHIVDAAGEVALCVKNCFIEKNTPSFCFDDKNCQPKLEESDAKKSLRKCTKGINWKSEAGEICECSVKAGLEDLSQYCPMFKLMASRAIRRRN</sequence>
<protein>
    <submittedName>
        <fullName evidence="2">CPG4 domain-containing protein</fullName>
    </submittedName>
</protein>
<accession>A0AC35U767</accession>
<name>A0AC35U767_9BILA</name>
<organism evidence="1 2">
    <name type="scientific">Rhabditophanes sp. KR3021</name>
    <dbReference type="NCBI Taxonomy" id="114890"/>
    <lineage>
        <taxon>Eukaryota</taxon>
        <taxon>Metazoa</taxon>
        <taxon>Ecdysozoa</taxon>
        <taxon>Nematoda</taxon>
        <taxon>Chromadorea</taxon>
        <taxon>Rhabditida</taxon>
        <taxon>Tylenchina</taxon>
        <taxon>Panagrolaimomorpha</taxon>
        <taxon>Strongyloidoidea</taxon>
        <taxon>Alloionematidae</taxon>
        <taxon>Rhabditophanes</taxon>
    </lineage>
</organism>